<sequence>MTKTFASRLAVFASGLLISFSAFAAGGGATLQAGNDLGDRASLQRGAQLYMNYCAGCHSLKYMRYSRMADDLGLTEDEVMKNLNFTGAKFGEQIQVSMPHDPATKWFGKMPPDLSVISRVRGSDWVYTYLKSFYLDESRPLGWNNKLFPNASMPNPLWELQGLQHAEFGAPDPATGERHVESLKVTQPGRQEAREFDQTARDITNFLEYVGEPAALKRQSIGVWVILFLSALTFLAYLLKQEYWKDVH</sequence>
<dbReference type="SUPFAM" id="SSF46626">
    <property type="entry name" value="Cytochrome c"/>
    <property type="match status" value="1"/>
</dbReference>
<evidence type="ECO:0000256" key="7">
    <source>
        <dbReference type="ARBA" id="ARBA00023136"/>
    </source>
</evidence>
<evidence type="ECO:0000256" key="8">
    <source>
        <dbReference type="PROSITE-ProRule" id="PRU00433"/>
    </source>
</evidence>
<feature type="chain" id="PRO_5046693852" evidence="10">
    <location>
        <begin position="25"/>
        <end position="248"/>
    </location>
</feature>
<accession>A0ABQ6ZCE8</accession>
<keyword evidence="10" id="KW-0732">Signal</keyword>
<evidence type="ECO:0000256" key="5">
    <source>
        <dbReference type="ARBA" id="ARBA00022989"/>
    </source>
</evidence>
<dbReference type="Gene3D" id="1.20.5.100">
    <property type="entry name" value="Cytochrome c1, transmembrane anchor, C-terminal"/>
    <property type="match status" value="1"/>
</dbReference>
<evidence type="ECO:0000313" key="12">
    <source>
        <dbReference type="EMBL" id="KAF1721160.1"/>
    </source>
</evidence>
<dbReference type="Proteomes" id="UP000781710">
    <property type="component" value="Unassembled WGS sequence"/>
</dbReference>
<dbReference type="EMBL" id="PDWW01000040">
    <property type="protein sequence ID" value="KAF1721160.1"/>
    <property type="molecule type" value="Genomic_DNA"/>
</dbReference>
<dbReference type="PROSITE" id="PS51007">
    <property type="entry name" value="CYTC"/>
    <property type="match status" value="1"/>
</dbReference>
<evidence type="ECO:0000313" key="13">
    <source>
        <dbReference type="Proteomes" id="UP000781710"/>
    </source>
</evidence>
<evidence type="ECO:0000256" key="4">
    <source>
        <dbReference type="ARBA" id="ARBA00022723"/>
    </source>
</evidence>
<feature type="signal peptide" evidence="10">
    <location>
        <begin position="1"/>
        <end position="24"/>
    </location>
</feature>
<keyword evidence="6 8" id="KW-0408">Iron</keyword>
<keyword evidence="5 9" id="KW-1133">Transmembrane helix</keyword>
<keyword evidence="4 8" id="KW-0479">Metal-binding</keyword>
<evidence type="ECO:0000256" key="10">
    <source>
        <dbReference type="SAM" id="SignalP"/>
    </source>
</evidence>
<evidence type="ECO:0000256" key="6">
    <source>
        <dbReference type="ARBA" id="ARBA00023004"/>
    </source>
</evidence>
<evidence type="ECO:0000256" key="9">
    <source>
        <dbReference type="SAM" id="Phobius"/>
    </source>
</evidence>
<comment type="caution">
    <text evidence="12">The sequence shown here is derived from an EMBL/GenBank/DDBJ whole genome shotgun (WGS) entry which is preliminary data.</text>
</comment>
<dbReference type="InterPro" id="IPR009056">
    <property type="entry name" value="Cyt_c-like_dom"/>
</dbReference>
<dbReference type="PANTHER" id="PTHR10266">
    <property type="entry name" value="CYTOCHROME C1"/>
    <property type="match status" value="1"/>
</dbReference>
<evidence type="ECO:0000256" key="1">
    <source>
        <dbReference type="ARBA" id="ARBA00004370"/>
    </source>
</evidence>
<dbReference type="InterPro" id="IPR002326">
    <property type="entry name" value="Cyt_c1"/>
</dbReference>
<dbReference type="Pfam" id="PF02167">
    <property type="entry name" value="Cytochrom_C1"/>
    <property type="match status" value="2"/>
</dbReference>
<feature type="transmembrane region" description="Helical" evidence="9">
    <location>
        <begin position="221"/>
        <end position="239"/>
    </location>
</feature>
<name>A0ABQ6ZCE8_9GAMM</name>
<dbReference type="PRINTS" id="PR00603">
    <property type="entry name" value="CYTOCHROMEC1"/>
</dbReference>
<keyword evidence="3 9" id="KW-0812">Transmembrane</keyword>
<organism evidence="12 13">
    <name type="scientific">Pseudoxanthomonas japonensis</name>
    <dbReference type="NCBI Taxonomy" id="69284"/>
    <lineage>
        <taxon>Bacteria</taxon>
        <taxon>Pseudomonadati</taxon>
        <taxon>Pseudomonadota</taxon>
        <taxon>Gammaproteobacteria</taxon>
        <taxon>Lysobacterales</taxon>
        <taxon>Lysobacteraceae</taxon>
        <taxon>Pseudoxanthomonas</taxon>
    </lineage>
</organism>
<protein>
    <submittedName>
        <fullName evidence="12">Cytochrome c1</fullName>
    </submittedName>
</protein>
<keyword evidence="13" id="KW-1185">Reference proteome</keyword>
<feature type="domain" description="Cytochrome c" evidence="11">
    <location>
        <begin position="41"/>
        <end position="214"/>
    </location>
</feature>
<dbReference type="Gene3D" id="1.10.760.10">
    <property type="entry name" value="Cytochrome c-like domain"/>
    <property type="match status" value="1"/>
</dbReference>
<dbReference type="PANTHER" id="PTHR10266:SF3">
    <property type="entry name" value="CYTOCHROME C1, HEME PROTEIN, MITOCHONDRIAL"/>
    <property type="match status" value="1"/>
</dbReference>
<dbReference type="RefSeq" id="WP_162339301.1">
    <property type="nucleotide sequence ID" value="NZ_BOUK01000002.1"/>
</dbReference>
<dbReference type="InterPro" id="IPR036909">
    <property type="entry name" value="Cyt_c-like_dom_sf"/>
</dbReference>
<evidence type="ECO:0000259" key="11">
    <source>
        <dbReference type="PROSITE" id="PS51007"/>
    </source>
</evidence>
<evidence type="ECO:0000256" key="2">
    <source>
        <dbReference type="ARBA" id="ARBA00022617"/>
    </source>
</evidence>
<keyword evidence="7 9" id="KW-0472">Membrane</keyword>
<evidence type="ECO:0000256" key="3">
    <source>
        <dbReference type="ARBA" id="ARBA00022692"/>
    </source>
</evidence>
<gene>
    <name evidence="12" type="ORF">CSC78_18295</name>
</gene>
<proteinExistence type="predicted"/>
<reference evidence="12 13" key="1">
    <citation type="submission" date="2017-10" db="EMBL/GenBank/DDBJ databases">
        <title>Whole genome sequencing of members of genus Pseudoxanthomonas.</title>
        <authorList>
            <person name="Kumar S."/>
            <person name="Bansal K."/>
            <person name="Kaur A."/>
            <person name="Patil P."/>
            <person name="Sharma S."/>
            <person name="Patil P.B."/>
        </authorList>
    </citation>
    <scope>NUCLEOTIDE SEQUENCE [LARGE SCALE GENOMIC DNA]</scope>
    <source>
        <strain evidence="12 13">DSM 17109</strain>
    </source>
</reference>
<comment type="subcellular location">
    <subcellularLocation>
        <location evidence="1">Membrane</location>
    </subcellularLocation>
</comment>
<keyword evidence="2 8" id="KW-0349">Heme</keyword>